<dbReference type="PANTHER" id="PTHR16201:SF11">
    <property type="entry name" value="PQ-LOOP REPEAT-CONTAINING PROTEIN"/>
    <property type="match status" value="1"/>
</dbReference>
<feature type="region of interest" description="Disordered" evidence="5">
    <location>
        <begin position="261"/>
        <end position="283"/>
    </location>
</feature>
<evidence type="ECO:0000256" key="6">
    <source>
        <dbReference type="SAM" id="Phobius"/>
    </source>
</evidence>
<dbReference type="Gene3D" id="1.20.1280.290">
    <property type="match status" value="1"/>
</dbReference>
<feature type="transmembrane region" description="Helical" evidence="6">
    <location>
        <begin position="120"/>
        <end position="144"/>
    </location>
</feature>
<feature type="transmembrane region" description="Helical" evidence="6">
    <location>
        <begin position="86"/>
        <end position="108"/>
    </location>
</feature>
<feature type="transmembrane region" description="Helical" evidence="6">
    <location>
        <begin position="187"/>
        <end position="207"/>
    </location>
</feature>
<evidence type="ECO:0000256" key="3">
    <source>
        <dbReference type="ARBA" id="ARBA00022989"/>
    </source>
</evidence>
<evidence type="ECO:0000256" key="5">
    <source>
        <dbReference type="SAM" id="MobiDB-lite"/>
    </source>
</evidence>
<name>A0ABQ5JS69_9EUKA</name>
<keyword evidence="2 6" id="KW-0812">Transmembrane</keyword>
<keyword evidence="4 6" id="KW-0472">Membrane</keyword>
<reference evidence="7" key="1">
    <citation type="submission" date="2022-03" db="EMBL/GenBank/DDBJ databases">
        <title>Draft genome sequence of Aduncisulcus paluster, a free-living microaerophilic Fornicata.</title>
        <authorList>
            <person name="Yuyama I."/>
            <person name="Kume K."/>
            <person name="Tamura T."/>
            <person name="Inagaki Y."/>
            <person name="Hashimoto T."/>
        </authorList>
    </citation>
    <scope>NUCLEOTIDE SEQUENCE</scope>
    <source>
        <strain evidence="7">NY0171</strain>
    </source>
</reference>
<gene>
    <name evidence="7" type="ORF">ADUPG1_010633</name>
</gene>
<organism evidence="7 8">
    <name type="scientific">Aduncisulcus paluster</name>
    <dbReference type="NCBI Taxonomy" id="2918883"/>
    <lineage>
        <taxon>Eukaryota</taxon>
        <taxon>Metamonada</taxon>
        <taxon>Carpediemonas-like organisms</taxon>
        <taxon>Aduncisulcus</taxon>
    </lineage>
</organism>
<sequence>MSDEQCPDQGFWGATVGIGLIVGTIASSIPQIVRLAKRKNTVGLSGNMLHLANYNQFMVVANAYILDFDRIRNMFSSFWCFAWLFSWFQLIGLWSCYYITWTLFGIYFKNDPTYTPAKYRANWICWIVFTSFAVLNFIIFGITVSKYGTDNSVNKGFATAWGIISTIISLGEWIPQIVKTARLRHPGSLSIIMLGIQTPGCFIIFLYMLLVTGESWSTWLGYLITVIQEIILLSILLAYYCNGTLAEDPALKQEKLQEGTGLLEGSSDDNQDAPGEIQQDLEE</sequence>
<dbReference type="Pfam" id="PF04193">
    <property type="entry name" value="PQ-loop"/>
    <property type="match status" value="2"/>
</dbReference>
<feature type="transmembrane region" description="Helical" evidence="6">
    <location>
        <begin position="48"/>
        <end position="66"/>
    </location>
</feature>
<protein>
    <submittedName>
        <fullName evidence="7">Uncharacterized protein</fullName>
    </submittedName>
</protein>
<proteinExistence type="predicted"/>
<feature type="transmembrane region" description="Helical" evidence="6">
    <location>
        <begin position="219"/>
        <end position="241"/>
    </location>
</feature>
<evidence type="ECO:0000256" key="1">
    <source>
        <dbReference type="ARBA" id="ARBA00004141"/>
    </source>
</evidence>
<dbReference type="Proteomes" id="UP001057375">
    <property type="component" value="Unassembled WGS sequence"/>
</dbReference>
<keyword evidence="3 6" id="KW-1133">Transmembrane helix</keyword>
<comment type="caution">
    <text evidence="7">The sequence shown here is derived from an EMBL/GenBank/DDBJ whole genome shotgun (WGS) entry which is preliminary data.</text>
</comment>
<comment type="subcellular location">
    <subcellularLocation>
        <location evidence="1">Membrane</location>
        <topology evidence="1">Multi-pass membrane protein</topology>
    </subcellularLocation>
</comment>
<evidence type="ECO:0000256" key="2">
    <source>
        <dbReference type="ARBA" id="ARBA00022692"/>
    </source>
</evidence>
<keyword evidence="8" id="KW-1185">Reference proteome</keyword>
<evidence type="ECO:0000313" key="7">
    <source>
        <dbReference type="EMBL" id="GKT15143.1"/>
    </source>
</evidence>
<accession>A0ABQ5JS69</accession>
<feature type="transmembrane region" description="Helical" evidence="6">
    <location>
        <begin position="156"/>
        <end position="175"/>
    </location>
</feature>
<evidence type="ECO:0000256" key="4">
    <source>
        <dbReference type="ARBA" id="ARBA00023136"/>
    </source>
</evidence>
<dbReference type="PANTHER" id="PTHR16201">
    <property type="entry name" value="SEVEN TRANSMEMBRANE PROTEIN 1-RELATED"/>
    <property type="match status" value="1"/>
</dbReference>
<feature type="transmembrane region" description="Helical" evidence="6">
    <location>
        <begin position="12"/>
        <end position="36"/>
    </location>
</feature>
<dbReference type="InterPro" id="IPR006603">
    <property type="entry name" value="PQ-loop_rpt"/>
</dbReference>
<dbReference type="EMBL" id="BQXS01011653">
    <property type="protein sequence ID" value="GKT15143.1"/>
    <property type="molecule type" value="Genomic_DNA"/>
</dbReference>
<evidence type="ECO:0000313" key="8">
    <source>
        <dbReference type="Proteomes" id="UP001057375"/>
    </source>
</evidence>
<dbReference type="InterPro" id="IPR051415">
    <property type="entry name" value="LAAT-1"/>
</dbReference>